<protein>
    <submittedName>
        <fullName evidence="1">28362_t:CDS:1</fullName>
    </submittedName>
</protein>
<dbReference type="EMBL" id="CAJVQC010053644">
    <property type="protein sequence ID" value="CAG8793189.1"/>
    <property type="molecule type" value="Genomic_DNA"/>
</dbReference>
<name>A0ACA9RI66_9GLOM</name>
<accession>A0ACA9RI66</accession>
<keyword evidence="2" id="KW-1185">Reference proteome</keyword>
<evidence type="ECO:0000313" key="2">
    <source>
        <dbReference type="Proteomes" id="UP000789920"/>
    </source>
</evidence>
<organism evidence="1 2">
    <name type="scientific">Racocetra persica</name>
    <dbReference type="NCBI Taxonomy" id="160502"/>
    <lineage>
        <taxon>Eukaryota</taxon>
        <taxon>Fungi</taxon>
        <taxon>Fungi incertae sedis</taxon>
        <taxon>Mucoromycota</taxon>
        <taxon>Glomeromycotina</taxon>
        <taxon>Glomeromycetes</taxon>
        <taxon>Diversisporales</taxon>
        <taxon>Gigasporaceae</taxon>
        <taxon>Racocetra</taxon>
    </lineage>
</organism>
<dbReference type="Proteomes" id="UP000789920">
    <property type="component" value="Unassembled WGS sequence"/>
</dbReference>
<comment type="caution">
    <text evidence="1">The sequence shown here is derived from an EMBL/GenBank/DDBJ whole genome shotgun (WGS) entry which is preliminary data.</text>
</comment>
<sequence>MPYCTSTFYISQTSTVSSPLTLIILIAMTVFMPFIICRLLKLSGSYNGVAPLWIEFGLRGGLILSAAYWIMDNLDSNSTSSVVTDRDETKLNTTNILFNQGWKWVKNFIVRLAFGLSTIVGTVAWSTNPLCLDLKMIDIETDDMLKENSNKLDKNTNVKLKNPDRQASSSSKQSVNSQNDKKSSEQQTKRSEKAIEILGYRNAFGASYFVFLTIIYLLLFITQKPMGGIMLSIALCQLMCLLEIIDTKRDAYELNIENKFSSKEDEKDVSNVSSPYSSSNLQHKPTKFLDVAILSLLSSLYFFSTGHQATLSSIQWSVGFIGIEELSYIISPLLVTLNTLSSQILFSLAIPLLAFWNITPKSGYPLFQELTRSILMYIFYNGVVATSSVFWAAFFKRHLMVWKIFVPRFMLGGISLLTADLVICGLSIGFGCWKIMNEISKYFEIIYK</sequence>
<reference evidence="1" key="1">
    <citation type="submission" date="2021-06" db="EMBL/GenBank/DDBJ databases">
        <authorList>
            <person name="Kallberg Y."/>
            <person name="Tangrot J."/>
            <person name="Rosling A."/>
        </authorList>
    </citation>
    <scope>NUCLEOTIDE SEQUENCE</scope>
    <source>
        <strain evidence="1">MA461A</strain>
    </source>
</reference>
<gene>
    <name evidence="1" type="ORF">RPERSI_LOCUS19533</name>
</gene>
<proteinExistence type="predicted"/>
<evidence type="ECO:0000313" key="1">
    <source>
        <dbReference type="EMBL" id="CAG8793189.1"/>
    </source>
</evidence>